<protein>
    <submittedName>
        <fullName evidence="2">Complex I NDUFA9 subunit family protein</fullName>
    </submittedName>
</protein>
<dbReference type="InterPro" id="IPR051207">
    <property type="entry name" value="ComplexI_NDUFA9_subunit"/>
</dbReference>
<evidence type="ECO:0000313" key="2">
    <source>
        <dbReference type="EMBL" id="GAA4493377.1"/>
    </source>
</evidence>
<evidence type="ECO:0000259" key="1">
    <source>
        <dbReference type="Pfam" id="PF13460"/>
    </source>
</evidence>
<name>A0ABP8PWA2_9ACTN</name>
<sequence>MPTDLVTGAYGYTGTYLRRSLESAGRTVRTLTGHAPADADIAAFPYRFDDPGALDEAFAGVTTFYNTYWVRYAPGGTSHRQAVANTAALLEAAARSGVERVVHVSITNPDADSFYDYYRGKAEVEDLVAKSGMTYAIVRPGVIFGGEDILLNNIAWLLRRFGVFGIPGDGRYRLRPVYVEDFAELCVRLGAEENDTVVDAVGPEWFTFEDLVGAIAGAIGRRFRPVHLPPAAVSLLLRGLSLVTRDVVLTRDEIDGLMAELIMVEGEATCPTRLTDYLRENADRIGRGYHSELARRKPSRVPVRV</sequence>
<dbReference type="Gene3D" id="3.40.50.720">
    <property type="entry name" value="NAD(P)-binding Rossmann-like Domain"/>
    <property type="match status" value="1"/>
</dbReference>
<dbReference type="Pfam" id="PF13460">
    <property type="entry name" value="NAD_binding_10"/>
    <property type="match status" value="1"/>
</dbReference>
<dbReference type="PANTHER" id="PTHR12126:SF11">
    <property type="entry name" value="NADH DEHYDROGENASE [UBIQUINONE] 1 ALPHA SUBCOMPLEX SUBUNIT 9, MITOCHONDRIAL"/>
    <property type="match status" value="1"/>
</dbReference>
<comment type="caution">
    <text evidence="2">The sequence shown here is derived from an EMBL/GenBank/DDBJ whole genome shotgun (WGS) entry which is preliminary data.</text>
</comment>
<dbReference type="EMBL" id="BAABHF010000019">
    <property type="protein sequence ID" value="GAA4493377.1"/>
    <property type="molecule type" value="Genomic_DNA"/>
</dbReference>
<accession>A0ABP8PWA2</accession>
<reference evidence="3" key="1">
    <citation type="journal article" date="2019" name="Int. J. Syst. Evol. Microbiol.">
        <title>The Global Catalogue of Microorganisms (GCM) 10K type strain sequencing project: providing services to taxonomists for standard genome sequencing and annotation.</title>
        <authorList>
            <consortium name="The Broad Institute Genomics Platform"/>
            <consortium name="The Broad Institute Genome Sequencing Center for Infectious Disease"/>
            <person name="Wu L."/>
            <person name="Ma J."/>
        </authorList>
    </citation>
    <scope>NUCLEOTIDE SEQUENCE [LARGE SCALE GENOMIC DNA]</scope>
    <source>
        <strain evidence="3">JCM 17933</strain>
    </source>
</reference>
<dbReference type="PANTHER" id="PTHR12126">
    <property type="entry name" value="NADH-UBIQUINONE OXIDOREDUCTASE 39 KDA SUBUNIT-RELATED"/>
    <property type="match status" value="1"/>
</dbReference>
<dbReference type="Proteomes" id="UP001500503">
    <property type="component" value="Unassembled WGS sequence"/>
</dbReference>
<evidence type="ECO:0000313" key="3">
    <source>
        <dbReference type="Proteomes" id="UP001500503"/>
    </source>
</evidence>
<dbReference type="InterPro" id="IPR016040">
    <property type="entry name" value="NAD(P)-bd_dom"/>
</dbReference>
<dbReference type="InterPro" id="IPR036291">
    <property type="entry name" value="NAD(P)-bd_dom_sf"/>
</dbReference>
<proteinExistence type="predicted"/>
<organism evidence="2 3">
    <name type="scientific">Actinoallomurus oryzae</name>
    <dbReference type="NCBI Taxonomy" id="502180"/>
    <lineage>
        <taxon>Bacteria</taxon>
        <taxon>Bacillati</taxon>
        <taxon>Actinomycetota</taxon>
        <taxon>Actinomycetes</taxon>
        <taxon>Streptosporangiales</taxon>
        <taxon>Thermomonosporaceae</taxon>
        <taxon>Actinoallomurus</taxon>
    </lineage>
</organism>
<gene>
    <name evidence="2" type="ORF">GCM10023191_030730</name>
</gene>
<dbReference type="RefSeq" id="WP_345463603.1">
    <property type="nucleotide sequence ID" value="NZ_BAABHF010000019.1"/>
</dbReference>
<keyword evidence="3" id="KW-1185">Reference proteome</keyword>
<dbReference type="SUPFAM" id="SSF51735">
    <property type="entry name" value="NAD(P)-binding Rossmann-fold domains"/>
    <property type="match status" value="1"/>
</dbReference>
<feature type="domain" description="NAD(P)-binding" evidence="1">
    <location>
        <begin position="8"/>
        <end position="143"/>
    </location>
</feature>